<name>A0A011UBL2_BRUAN</name>
<accession>A0A011UBL2</accession>
<gene>
    <name evidence="1" type="ORF">F9L04_17125</name>
    <name evidence="2" type="ORF">F9L06_16490</name>
    <name evidence="3" type="ORF">IH622_16460</name>
</gene>
<dbReference type="EMBL" id="WBWX01000005">
    <property type="protein sequence ID" value="KAB2796340.1"/>
    <property type="molecule type" value="Genomic_DNA"/>
</dbReference>
<dbReference type="OMA" id="KPSHERR"/>
<reference evidence="3" key="3">
    <citation type="submission" date="2020-10" db="EMBL/GenBank/DDBJ databases">
        <title>Enrichment of novel Verrucomicrobia, Bacteroidetes and Krumholzibacteria in an oxygen-limited, methane- and iron-fed bioreactor inoculated with Bothnian Sea sediments.</title>
        <authorList>
            <person name="Martins P.D."/>
            <person name="de Jong A."/>
            <person name="Lenstra W.K."/>
            <person name="van Helmond N.A.G.M."/>
            <person name="Slomp C.P."/>
            <person name="Jetten M.S.M."/>
            <person name="Welte C.U."/>
            <person name="Rasigraf O."/>
        </authorList>
    </citation>
    <scope>NUCLEOTIDE SEQUENCE</scope>
    <source>
        <strain evidence="3">MAG47</strain>
    </source>
</reference>
<evidence type="ECO:0000313" key="3">
    <source>
        <dbReference type="EMBL" id="MBE0562399.1"/>
    </source>
</evidence>
<dbReference type="Proteomes" id="UP000441102">
    <property type="component" value="Unassembled WGS sequence"/>
</dbReference>
<protein>
    <submittedName>
        <fullName evidence="2">PilZ domain-containing protein</fullName>
    </submittedName>
</protein>
<dbReference type="Proteomes" id="UP000481876">
    <property type="component" value="Unassembled WGS sequence"/>
</dbReference>
<dbReference type="EMBL" id="JACZKO010000040">
    <property type="protein sequence ID" value="MBE0562399.1"/>
    <property type="molecule type" value="Genomic_DNA"/>
</dbReference>
<evidence type="ECO:0000313" key="5">
    <source>
        <dbReference type="Proteomes" id="UP000481876"/>
    </source>
</evidence>
<reference evidence="3" key="2">
    <citation type="submission" date="2020-09" db="EMBL/GenBank/DDBJ databases">
        <authorList>
            <person name="Dalcin Martins P."/>
        </authorList>
    </citation>
    <scope>NUCLEOTIDE SEQUENCE</scope>
    <source>
        <strain evidence="3">MAG47</strain>
    </source>
</reference>
<proteinExistence type="predicted"/>
<reference evidence="4 5" key="1">
    <citation type="submission" date="2019-09" db="EMBL/GenBank/DDBJ databases">
        <title>Taxonomic organization of the family Brucellaceae based on a phylogenomic approach.</title>
        <authorList>
            <person name="Leclercq S."/>
            <person name="Cloeckaert A."/>
            <person name="Zygmunt M.S."/>
        </authorList>
    </citation>
    <scope>NUCLEOTIDE SEQUENCE [LARGE SCALE GENOMIC DNA]</scope>
    <source>
        <strain evidence="2 4">CCUG 34461</strain>
        <strain evidence="1 5">LMG 3313</strain>
    </source>
</reference>
<dbReference type="EMBL" id="WBWS01000018">
    <property type="protein sequence ID" value="KAB2766143.1"/>
    <property type="molecule type" value="Genomic_DNA"/>
</dbReference>
<dbReference type="RefSeq" id="WP_010660757.1">
    <property type="nucleotide sequence ID" value="NZ_CP008819.1"/>
</dbReference>
<sequence length="111" mass="12843">MARVKPSHERRREERQRTRLRSGKIVGLDGRFIIECQFSDIAPHGAKLRTVEVPTLPERFWLFDDYYGRALLARVAWRDGREMGVELVSDPAVAPLDDERLAQLAGKYYSL</sequence>
<dbReference type="KEGG" id="oah:DR92_4067"/>
<dbReference type="AlphaFoldDB" id="A0A011UBL2"/>
<comment type="caution">
    <text evidence="2">The sequence shown here is derived from an EMBL/GenBank/DDBJ whole genome shotgun (WGS) entry which is preliminary data.</text>
</comment>
<dbReference type="SUPFAM" id="SSF141371">
    <property type="entry name" value="PilZ domain-like"/>
    <property type="match status" value="1"/>
</dbReference>
<dbReference type="Proteomes" id="UP000642265">
    <property type="component" value="Unassembled WGS sequence"/>
</dbReference>
<organism evidence="2 4">
    <name type="scientific">Brucella anthropi</name>
    <name type="common">Ochrobactrum anthropi</name>
    <dbReference type="NCBI Taxonomy" id="529"/>
    <lineage>
        <taxon>Bacteria</taxon>
        <taxon>Pseudomonadati</taxon>
        <taxon>Pseudomonadota</taxon>
        <taxon>Alphaproteobacteria</taxon>
        <taxon>Hyphomicrobiales</taxon>
        <taxon>Brucellaceae</taxon>
        <taxon>Brucella/Ochrobactrum group</taxon>
        <taxon>Brucella</taxon>
    </lineage>
</organism>
<evidence type="ECO:0000313" key="1">
    <source>
        <dbReference type="EMBL" id="KAB2766143.1"/>
    </source>
</evidence>
<evidence type="ECO:0000313" key="4">
    <source>
        <dbReference type="Proteomes" id="UP000441102"/>
    </source>
</evidence>
<dbReference type="GeneID" id="61314584"/>
<evidence type="ECO:0000313" key="2">
    <source>
        <dbReference type="EMBL" id="KAB2796340.1"/>
    </source>
</evidence>